<gene>
    <name evidence="3" type="ORF">HIJ39_12725</name>
</gene>
<sequence>MQSSIHPLIAELLDALDKLVLGKRQQTSLIVAAWIAGGHVLLDDVPGVAKTRLARALARLTQLSFARVQGTPDLLPQDITGGVIYDLKSQELVFRPGPVFHHIVLVDEVNRTTPRTQAALLECMEERQVSADGVSHPLPNPFLVIATQNPVEMEGTFPLPEAELDRFLISLSLGYPTEHDVRQMVMTFSQSDALDTQEPALTETDLAAWREQAQAVTLNAASLDYLVGICRATREHPLVDLGASPRTTVRYAQMARAWAFVQGDSFVTPDHIKYLAPYILGHRLVPSASASVSRLRGASLVEKILEDVPVPVETP</sequence>
<dbReference type="InterPro" id="IPR050764">
    <property type="entry name" value="CbbQ/NirQ/NorQ/GpvN"/>
</dbReference>
<dbReference type="RefSeq" id="WP_169100271.1">
    <property type="nucleotide sequence ID" value="NZ_JABBVZ010000043.1"/>
</dbReference>
<dbReference type="PANTHER" id="PTHR42759:SF5">
    <property type="entry name" value="METHANOL DEHYDROGENASE REGULATOR"/>
    <property type="match status" value="1"/>
</dbReference>
<dbReference type="SUPFAM" id="SSF52540">
    <property type="entry name" value="P-loop containing nucleoside triphosphate hydrolases"/>
    <property type="match status" value="1"/>
</dbReference>
<dbReference type="InterPro" id="IPR041628">
    <property type="entry name" value="ChlI/MoxR_AAA_lid"/>
</dbReference>
<feature type="domain" description="ATPase AAA-3" evidence="1">
    <location>
        <begin position="39"/>
        <end position="169"/>
    </location>
</feature>
<evidence type="ECO:0000259" key="1">
    <source>
        <dbReference type="Pfam" id="PF07726"/>
    </source>
</evidence>
<dbReference type="PANTHER" id="PTHR42759">
    <property type="entry name" value="MOXR FAMILY PROTEIN"/>
    <property type="match status" value="1"/>
</dbReference>
<organism evidence="3 4">
    <name type="scientific">Sulfobacillus harzensis</name>
    <dbReference type="NCBI Taxonomy" id="2729629"/>
    <lineage>
        <taxon>Bacteria</taxon>
        <taxon>Bacillati</taxon>
        <taxon>Bacillota</taxon>
        <taxon>Clostridia</taxon>
        <taxon>Eubacteriales</taxon>
        <taxon>Clostridiales Family XVII. Incertae Sedis</taxon>
        <taxon>Sulfobacillus</taxon>
    </lineage>
</organism>
<comment type="caution">
    <text evidence="3">The sequence shown here is derived from an EMBL/GenBank/DDBJ whole genome shotgun (WGS) entry which is preliminary data.</text>
</comment>
<dbReference type="GO" id="GO:0005524">
    <property type="term" value="F:ATP binding"/>
    <property type="evidence" value="ECO:0007669"/>
    <property type="project" value="InterPro"/>
</dbReference>
<proteinExistence type="predicted"/>
<dbReference type="InterPro" id="IPR027417">
    <property type="entry name" value="P-loop_NTPase"/>
</dbReference>
<evidence type="ECO:0000313" key="3">
    <source>
        <dbReference type="EMBL" id="NMP23202.1"/>
    </source>
</evidence>
<dbReference type="EMBL" id="JABBVZ010000043">
    <property type="protein sequence ID" value="NMP23202.1"/>
    <property type="molecule type" value="Genomic_DNA"/>
</dbReference>
<dbReference type="InterPro" id="IPR011703">
    <property type="entry name" value="ATPase_AAA-3"/>
</dbReference>
<dbReference type="Gene3D" id="3.40.50.300">
    <property type="entry name" value="P-loop containing nucleotide triphosphate hydrolases"/>
    <property type="match status" value="1"/>
</dbReference>
<dbReference type="PIRSF" id="PIRSF002849">
    <property type="entry name" value="AAA_ATPase_chaperone_MoxR_prd"/>
    <property type="match status" value="1"/>
</dbReference>
<accession>A0A7Y0L4K0</accession>
<keyword evidence="4" id="KW-1185">Reference proteome</keyword>
<feature type="domain" description="ChlI/MoxR AAA lid" evidence="2">
    <location>
        <begin position="231"/>
        <end position="291"/>
    </location>
</feature>
<dbReference type="Gene3D" id="1.10.8.80">
    <property type="entry name" value="Magnesium chelatase subunit I, C-Terminal domain"/>
    <property type="match status" value="1"/>
</dbReference>
<evidence type="ECO:0000313" key="4">
    <source>
        <dbReference type="Proteomes" id="UP000533476"/>
    </source>
</evidence>
<protein>
    <submittedName>
        <fullName evidence="3">MoxR family ATPase</fullName>
    </submittedName>
</protein>
<name>A0A7Y0L4K0_9FIRM</name>
<dbReference type="Proteomes" id="UP000533476">
    <property type="component" value="Unassembled WGS sequence"/>
</dbReference>
<evidence type="ECO:0000259" key="2">
    <source>
        <dbReference type="Pfam" id="PF17863"/>
    </source>
</evidence>
<reference evidence="3 4" key="1">
    <citation type="submission" date="2020-04" db="EMBL/GenBank/DDBJ databases">
        <authorList>
            <person name="Zhang R."/>
            <person name="Schippers A."/>
        </authorList>
    </citation>
    <scope>NUCLEOTIDE SEQUENCE [LARGE SCALE GENOMIC DNA]</scope>
    <source>
        <strain evidence="3 4">DSM 109850</strain>
    </source>
</reference>
<dbReference type="Pfam" id="PF17863">
    <property type="entry name" value="AAA_lid_2"/>
    <property type="match status" value="1"/>
</dbReference>
<dbReference type="AlphaFoldDB" id="A0A7Y0L4K0"/>
<dbReference type="Pfam" id="PF07726">
    <property type="entry name" value="AAA_3"/>
    <property type="match status" value="1"/>
</dbReference>
<dbReference type="GO" id="GO:0016887">
    <property type="term" value="F:ATP hydrolysis activity"/>
    <property type="evidence" value="ECO:0007669"/>
    <property type="project" value="InterPro"/>
</dbReference>